<accession>A0A8X6EYF1</accession>
<proteinExistence type="predicted"/>
<gene>
    <name evidence="2" type="primary">rnf44</name>
    <name evidence="2" type="ORF">TNCT_489671</name>
</gene>
<feature type="region of interest" description="Disordered" evidence="1">
    <location>
        <begin position="208"/>
        <end position="249"/>
    </location>
</feature>
<dbReference type="Proteomes" id="UP000887116">
    <property type="component" value="Unassembled WGS sequence"/>
</dbReference>
<feature type="compositionally biased region" description="Basic and acidic residues" evidence="1">
    <location>
        <begin position="92"/>
        <end position="103"/>
    </location>
</feature>
<feature type="compositionally biased region" description="Basic and acidic residues" evidence="1">
    <location>
        <begin position="215"/>
        <end position="224"/>
    </location>
</feature>
<dbReference type="EMBL" id="BMAO01000158">
    <property type="protein sequence ID" value="GFQ64872.1"/>
    <property type="molecule type" value="Genomic_DNA"/>
</dbReference>
<protein>
    <submittedName>
        <fullName evidence="2">RING finger protein 44</fullName>
    </submittedName>
</protein>
<feature type="compositionally biased region" description="Low complexity" evidence="1">
    <location>
        <begin position="226"/>
        <end position="238"/>
    </location>
</feature>
<reference evidence="2" key="1">
    <citation type="submission" date="2020-07" db="EMBL/GenBank/DDBJ databases">
        <title>Multicomponent nature underlies the extraordinary mechanical properties of spider dragline silk.</title>
        <authorList>
            <person name="Kono N."/>
            <person name="Nakamura H."/>
            <person name="Mori M."/>
            <person name="Yoshida Y."/>
            <person name="Ohtoshi R."/>
            <person name="Malay A.D."/>
            <person name="Moran D.A.P."/>
            <person name="Tomita M."/>
            <person name="Numata K."/>
            <person name="Arakawa K."/>
        </authorList>
    </citation>
    <scope>NUCLEOTIDE SEQUENCE</scope>
</reference>
<feature type="compositionally biased region" description="Polar residues" evidence="1">
    <location>
        <begin position="265"/>
        <end position="302"/>
    </location>
</feature>
<evidence type="ECO:0000313" key="2">
    <source>
        <dbReference type="EMBL" id="GFQ64872.1"/>
    </source>
</evidence>
<feature type="region of interest" description="Disordered" evidence="1">
    <location>
        <begin position="263"/>
        <end position="425"/>
    </location>
</feature>
<name>A0A8X6EYF1_TRICU</name>
<dbReference type="OrthoDB" id="1714475at2759"/>
<evidence type="ECO:0000256" key="1">
    <source>
        <dbReference type="SAM" id="MobiDB-lite"/>
    </source>
</evidence>
<keyword evidence="3" id="KW-1185">Reference proteome</keyword>
<feature type="region of interest" description="Disordered" evidence="1">
    <location>
        <begin position="92"/>
        <end position="119"/>
    </location>
</feature>
<feature type="region of interest" description="Disordered" evidence="1">
    <location>
        <begin position="505"/>
        <end position="537"/>
    </location>
</feature>
<sequence length="537" mass="60729">YIWFCGIGNILLNSYGLHNKKRQNVDKNVEQFSNSKRTCFGDRLLRSPDWEMNNDNSSEIMHFSSKPTSSFSKNLYPDKTYEDHLRNLSDVRNVSDDDSDFRPRRAFNSKNISQPNGKYKMFIDRVLPKQSKNSNVRENQPSGTNSVQFVDSTSDDDSRSVMQNGALKGGRQSEFSLDMKRWNRKVAKVLDSDSDDLQVEYRSRPIIFSSSSDSDDARPNEKTNKKSNSISKKSANPSFPSEMPHNSDHSYYMQDATARQKFNGAGSSHQYAPRVTSSSDYQIKNPTGKSYKSPNKAHSSNGMCRPFSPLNEFDGFFHGTNDTGTRKPHSRSPSSSQPRTIYSRHTSIRKSPKNTSGTRFQNRLPRLEGITTADMQSFQTPEVGPYRGRDRNHTARSSVPHPVVTRSHHRSNRKSFKGRSVHGACSQETKNNLASIYPDLFDAEDSSEVEFFTANSYSDNESNTESLNNIQVNPVIRNGPAPQPDVHKDNPVNLASSEDEISVVFTSAPRQQTPEQRRNSRTLGKNSDLLYVNVDQN</sequence>
<feature type="compositionally biased region" description="Polar residues" evidence="1">
    <location>
        <begin position="505"/>
        <end position="514"/>
    </location>
</feature>
<feature type="compositionally biased region" description="Polar residues" evidence="1">
    <location>
        <begin position="131"/>
        <end position="150"/>
    </location>
</feature>
<dbReference type="AlphaFoldDB" id="A0A8X6EYF1"/>
<feature type="non-terminal residue" evidence="2">
    <location>
        <position position="537"/>
    </location>
</feature>
<organism evidence="2 3">
    <name type="scientific">Trichonephila clavata</name>
    <name type="common">Joro spider</name>
    <name type="synonym">Nephila clavata</name>
    <dbReference type="NCBI Taxonomy" id="2740835"/>
    <lineage>
        <taxon>Eukaryota</taxon>
        <taxon>Metazoa</taxon>
        <taxon>Ecdysozoa</taxon>
        <taxon>Arthropoda</taxon>
        <taxon>Chelicerata</taxon>
        <taxon>Arachnida</taxon>
        <taxon>Araneae</taxon>
        <taxon>Araneomorphae</taxon>
        <taxon>Entelegynae</taxon>
        <taxon>Araneoidea</taxon>
        <taxon>Nephilidae</taxon>
        <taxon>Trichonephila</taxon>
    </lineage>
</organism>
<feature type="region of interest" description="Disordered" evidence="1">
    <location>
        <begin position="131"/>
        <end position="172"/>
    </location>
</feature>
<feature type="compositionally biased region" description="Basic residues" evidence="1">
    <location>
        <begin position="406"/>
        <end position="420"/>
    </location>
</feature>
<evidence type="ECO:0000313" key="3">
    <source>
        <dbReference type="Proteomes" id="UP000887116"/>
    </source>
</evidence>
<comment type="caution">
    <text evidence="2">The sequence shown here is derived from an EMBL/GenBank/DDBJ whole genome shotgun (WGS) entry which is preliminary data.</text>
</comment>